<name>X6M6M6_RETFI</name>
<evidence type="ECO:0000313" key="2">
    <source>
        <dbReference type="EMBL" id="ETO09281.1"/>
    </source>
</evidence>
<proteinExistence type="predicted"/>
<dbReference type="Proteomes" id="UP000023152">
    <property type="component" value="Unassembled WGS sequence"/>
</dbReference>
<keyword evidence="1" id="KW-0472">Membrane</keyword>
<dbReference type="EMBL" id="ASPP01024179">
    <property type="protein sequence ID" value="ETO09281.1"/>
    <property type="molecule type" value="Genomic_DNA"/>
</dbReference>
<protein>
    <submittedName>
        <fullName evidence="2">Uncharacterized protein</fullName>
    </submittedName>
</protein>
<feature type="transmembrane region" description="Helical" evidence="1">
    <location>
        <begin position="229"/>
        <end position="248"/>
    </location>
</feature>
<comment type="caution">
    <text evidence="2">The sequence shown here is derived from an EMBL/GenBank/DDBJ whole genome shotgun (WGS) entry which is preliminary data.</text>
</comment>
<keyword evidence="3" id="KW-1185">Reference proteome</keyword>
<gene>
    <name evidence="2" type="ORF">RFI_28105</name>
</gene>
<sequence>MGFSVVFFLYFWKKATFFRCSLFAGEFAEVGLRLLFICVVMAWYNPSIKALLKIDWNNTFVFTFIREPYARFLSGCNFKKISPAELFLQYYKESLVPTICAEQQNMDGSNKTSTTITINHKDCVQKVMTWGFRQKKQSLDLYQIIYIGRTNEQRNTKKKIGNLLMPDIELYQFKQKQHNEFFEQFLQMVKSQPIYTTTTVPPQSTFFNQTPHALLKLSSTYSETFPLDVSVLVIVIGLIVLTILFKLLNCRKISTKG</sequence>
<dbReference type="AlphaFoldDB" id="X6M6M6"/>
<evidence type="ECO:0000313" key="3">
    <source>
        <dbReference type="Proteomes" id="UP000023152"/>
    </source>
</evidence>
<accession>X6M6M6</accession>
<reference evidence="2 3" key="1">
    <citation type="journal article" date="2013" name="Curr. Biol.">
        <title>The Genome of the Foraminiferan Reticulomyxa filosa.</title>
        <authorList>
            <person name="Glockner G."/>
            <person name="Hulsmann N."/>
            <person name="Schleicher M."/>
            <person name="Noegel A.A."/>
            <person name="Eichinger L."/>
            <person name="Gallinger C."/>
            <person name="Pawlowski J."/>
            <person name="Sierra R."/>
            <person name="Euteneuer U."/>
            <person name="Pillet L."/>
            <person name="Moustafa A."/>
            <person name="Platzer M."/>
            <person name="Groth M."/>
            <person name="Szafranski K."/>
            <person name="Schliwa M."/>
        </authorList>
    </citation>
    <scope>NUCLEOTIDE SEQUENCE [LARGE SCALE GENOMIC DNA]</scope>
</reference>
<keyword evidence="1" id="KW-1133">Transmembrane helix</keyword>
<organism evidence="2 3">
    <name type="scientific">Reticulomyxa filosa</name>
    <dbReference type="NCBI Taxonomy" id="46433"/>
    <lineage>
        <taxon>Eukaryota</taxon>
        <taxon>Sar</taxon>
        <taxon>Rhizaria</taxon>
        <taxon>Retaria</taxon>
        <taxon>Foraminifera</taxon>
        <taxon>Monothalamids</taxon>
        <taxon>Reticulomyxidae</taxon>
        <taxon>Reticulomyxa</taxon>
    </lineage>
</organism>
<keyword evidence="1" id="KW-0812">Transmembrane</keyword>
<evidence type="ECO:0000256" key="1">
    <source>
        <dbReference type="SAM" id="Phobius"/>
    </source>
</evidence>